<gene>
    <name evidence="6" type="primary">gadC_1</name>
    <name evidence="6" type="ORF">NCTC11801_04544</name>
</gene>
<name>A0A379FYR5_PRORE</name>
<dbReference type="EMBL" id="UGTZ01000001">
    <property type="protein sequence ID" value="SUC33503.1"/>
    <property type="molecule type" value="Genomic_DNA"/>
</dbReference>
<dbReference type="Proteomes" id="UP000254208">
    <property type="component" value="Unassembled WGS sequence"/>
</dbReference>
<keyword evidence="2 5" id="KW-0812">Transmembrane</keyword>
<dbReference type="GO" id="GO:0016020">
    <property type="term" value="C:membrane"/>
    <property type="evidence" value="ECO:0007669"/>
    <property type="project" value="UniProtKB-SubCell"/>
</dbReference>
<proteinExistence type="predicted"/>
<dbReference type="Gene3D" id="1.20.1740.10">
    <property type="entry name" value="Amino acid/polyamine transporter I"/>
    <property type="match status" value="1"/>
</dbReference>
<evidence type="ECO:0000313" key="7">
    <source>
        <dbReference type="Proteomes" id="UP000254208"/>
    </source>
</evidence>
<keyword evidence="3 5" id="KW-1133">Transmembrane helix</keyword>
<dbReference type="Pfam" id="PF13520">
    <property type="entry name" value="AA_permease_2"/>
    <property type="match status" value="1"/>
</dbReference>
<feature type="transmembrane region" description="Helical" evidence="5">
    <location>
        <begin position="41"/>
        <end position="66"/>
    </location>
</feature>
<evidence type="ECO:0000256" key="3">
    <source>
        <dbReference type="ARBA" id="ARBA00022989"/>
    </source>
</evidence>
<dbReference type="GO" id="GO:0022857">
    <property type="term" value="F:transmembrane transporter activity"/>
    <property type="evidence" value="ECO:0007669"/>
    <property type="project" value="InterPro"/>
</dbReference>
<evidence type="ECO:0000256" key="5">
    <source>
        <dbReference type="SAM" id="Phobius"/>
    </source>
</evidence>
<evidence type="ECO:0000313" key="6">
    <source>
        <dbReference type="EMBL" id="SUC33503.1"/>
    </source>
</evidence>
<evidence type="ECO:0000256" key="4">
    <source>
        <dbReference type="ARBA" id="ARBA00023136"/>
    </source>
</evidence>
<evidence type="ECO:0000256" key="1">
    <source>
        <dbReference type="ARBA" id="ARBA00004141"/>
    </source>
</evidence>
<protein>
    <submittedName>
        <fullName evidence="6">Extreme acid sensitivity protein</fullName>
    </submittedName>
</protein>
<dbReference type="InterPro" id="IPR002293">
    <property type="entry name" value="AA/rel_permease1"/>
</dbReference>
<reference evidence="6 7" key="1">
    <citation type="submission" date="2018-06" db="EMBL/GenBank/DDBJ databases">
        <authorList>
            <consortium name="Pathogen Informatics"/>
            <person name="Doyle S."/>
        </authorList>
    </citation>
    <scope>NUCLEOTIDE SEQUENCE [LARGE SCALE GENOMIC DNA]</scope>
    <source>
        <strain evidence="6 7">NCTC11801</strain>
    </source>
</reference>
<feature type="transmembrane region" description="Helical" evidence="5">
    <location>
        <begin position="86"/>
        <end position="110"/>
    </location>
</feature>
<evidence type="ECO:0000256" key="2">
    <source>
        <dbReference type="ARBA" id="ARBA00022692"/>
    </source>
</evidence>
<sequence length="116" mass="12596">MATTTAPAAKQLTLLGFFAITASMVMAVYEYPTFATSGFSLVFFLLLGGLLWFIPVALCAAEMATVEGWEEGGVFAWVSNTLGERWGFAAISFGYLQIAIGFIPMLYFVLGHCLIF</sequence>
<organism evidence="6 7">
    <name type="scientific">Providencia rettgeri</name>
    <dbReference type="NCBI Taxonomy" id="587"/>
    <lineage>
        <taxon>Bacteria</taxon>
        <taxon>Pseudomonadati</taxon>
        <taxon>Pseudomonadota</taxon>
        <taxon>Gammaproteobacteria</taxon>
        <taxon>Enterobacterales</taxon>
        <taxon>Morganellaceae</taxon>
        <taxon>Providencia</taxon>
    </lineage>
</organism>
<accession>A0A379FYR5</accession>
<comment type="subcellular location">
    <subcellularLocation>
        <location evidence="1">Membrane</location>
        <topology evidence="1">Multi-pass membrane protein</topology>
    </subcellularLocation>
</comment>
<feature type="transmembrane region" description="Helical" evidence="5">
    <location>
        <begin position="12"/>
        <end position="29"/>
    </location>
</feature>
<keyword evidence="4 5" id="KW-0472">Membrane</keyword>
<dbReference type="AlphaFoldDB" id="A0A379FYR5"/>